<dbReference type="KEGG" id="smo:SELMODRAFT_175611"/>
<feature type="domain" description="Purple acid phosphatase N-terminal" evidence="10">
    <location>
        <begin position="173"/>
        <end position="282"/>
    </location>
</feature>
<evidence type="ECO:0000259" key="8">
    <source>
        <dbReference type="Pfam" id="PF00149"/>
    </source>
</evidence>
<dbReference type="PANTHER" id="PTHR45778">
    <property type="entry name" value="PURPLE ACID PHOSPHATASE-RELATED"/>
    <property type="match status" value="1"/>
</dbReference>
<dbReference type="EC" id="3.1.3.2" evidence="7"/>
<dbReference type="PANTHER" id="PTHR45778:SF6">
    <property type="entry name" value="INACTIVE PURPLE ACID PHOSPHATASE 24-RELATED"/>
    <property type="match status" value="1"/>
</dbReference>
<gene>
    <name evidence="12" type="ORF">SELMODRAFT_175611</name>
</gene>
<comment type="subunit">
    <text evidence="3">Homodimer.</text>
</comment>
<dbReference type="SUPFAM" id="SSF49363">
    <property type="entry name" value="Purple acid phosphatase, N-terminal domain"/>
    <property type="match status" value="1"/>
</dbReference>
<dbReference type="Pfam" id="PF00149">
    <property type="entry name" value="Metallophos"/>
    <property type="match status" value="1"/>
</dbReference>
<dbReference type="Proteomes" id="UP000001514">
    <property type="component" value="Unassembled WGS sequence"/>
</dbReference>
<dbReference type="EMBL" id="GL377595">
    <property type="protein sequence ID" value="EFJ22584.1"/>
    <property type="molecule type" value="Genomic_DNA"/>
</dbReference>
<dbReference type="GO" id="GO:0003993">
    <property type="term" value="F:acid phosphatase activity"/>
    <property type="evidence" value="ECO:0007669"/>
    <property type="project" value="UniProtKB-EC"/>
</dbReference>
<sequence>MSRPLVACCFLLILLQLCGSSFQHRHVLSRLRTDRALIGLNESASVQVYPQLLGLKWGYVGYVTVKYQRSFGASNDDWIGVFSPSKFNASACLDDYNGPNREYPPNLCTAPIKFQNASASPDYVSTGIGQIAFRLINQRSDFVFALFTGVRTPVLIAVSSPVTFAHLKMPLYPRLAQGQSWNEMTVTWTSGYRTSEAIPFVSYEVADHIALHKIPSFSPASTLSLSRGDMCGPPASTVGWRDPGQIHTGSMKDLLPNTRYSYRVGHKLSDNSVVMSPIKYFKSPPFPGEESLQRVVIFGDLGKHERDGSMMYDDFQFGSLNTTDTITKEIDNIDIIFHIGDLSYATGYISQWDQFTEQIEGMTSRVPYMTASGNHERDWPNSGSYYNTTDSGGECGVLSSTVFNMPVKNREKFWYSTDYGLLHFCIADSEHDWRKGSEQYKWIEECLASADRQKQPWLIFIAHRVLGYSSWYVASENTTAEPFSRESLQGLWQKYKVDIAFYGHVHNYERSCPVYDEVCVSNETNVYSGKFNATIHVVAGGAGASLTPFPSPTPAWSMKRDYDYGYTKITAFNRSSLLFEYKKSSDGQVYDSFWIHREFKDVLGCDAENVFCPQVTSAI</sequence>
<evidence type="ECO:0000256" key="2">
    <source>
        <dbReference type="ARBA" id="ARBA00008723"/>
    </source>
</evidence>
<evidence type="ECO:0000256" key="5">
    <source>
        <dbReference type="ARBA" id="ARBA00022729"/>
    </source>
</evidence>
<dbReference type="Pfam" id="PF17808">
    <property type="entry name" value="fn3_PAP"/>
    <property type="match status" value="1"/>
</dbReference>
<dbReference type="eggNOG" id="KOG1378">
    <property type="taxonomic scope" value="Eukaryota"/>
</dbReference>
<feature type="domain" description="Purple acid phosphatase Fn3-like" evidence="11">
    <location>
        <begin position="46"/>
        <end position="165"/>
    </location>
</feature>
<dbReference type="Gramene" id="EFJ22584">
    <property type="protein sequence ID" value="EFJ22584"/>
    <property type="gene ID" value="SELMODRAFT_175611"/>
</dbReference>
<dbReference type="InterPro" id="IPR008963">
    <property type="entry name" value="Purple_acid_Pase-like_N"/>
</dbReference>
<evidence type="ECO:0000313" key="13">
    <source>
        <dbReference type="Proteomes" id="UP000001514"/>
    </source>
</evidence>
<dbReference type="HOGENOM" id="CLU_013387_4_1_1"/>
<evidence type="ECO:0000259" key="11">
    <source>
        <dbReference type="Pfam" id="PF17808"/>
    </source>
</evidence>
<keyword evidence="6" id="KW-0325">Glycoprotein</keyword>
<dbReference type="Gene3D" id="2.60.40.380">
    <property type="entry name" value="Purple acid phosphatase-like, N-terminal"/>
    <property type="match status" value="1"/>
</dbReference>
<dbReference type="SUPFAM" id="SSF56300">
    <property type="entry name" value="Metallo-dependent phosphatases"/>
    <property type="match status" value="1"/>
</dbReference>
<dbReference type="Pfam" id="PF16656">
    <property type="entry name" value="Pur_ac_phosph_N"/>
    <property type="match status" value="1"/>
</dbReference>
<dbReference type="GO" id="GO:0046872">
    <property type="term" value="F:metal ion binding"/>
    <property type="evidence" value="ECO:0007669"/>
    <property type="project" value="InterPro"/>
</dbReference>
<dbReference type="InterPro" id="IPR025733">
    <property type="entry name" value="PAPs_C"/>
</dbReference>
<dbReference type="OMA" id="LEAEWIT"/>
<dbReference type="GO" id="GO:0005576">
    <property type="term" value="C:extracellular region"/>
    <property type="evidence" value="ECO:0007669"/>
    <property type="project" value="UniProtKB-SubCell"/>
</dbReference>
<dbReference type="Pfam" id="PF14008">
    <property type="entry name" value="Metallophos_C"/>
    <property type="match status" value="1"/>
</dbReference>
<keyword evidence="5 7" id="KW-0732">Signal</keyword>
<dbReference type="InParanoid" id="D8RZB9"/>
<proteinExistence type="inferred from homology"/>
<evidence type="ECO:0000259" key="10">
    <source>
        <dbReference type="Pfam" id="PF16656"/>
    </source>
</evidence>
<dbReference type="InterPro" id="IPR015914">
    <property type="entry name" value="PAPs_N"/>
</dbReference>
<comment type="catalytic activity">
    <reaction evidence="7">
        <text>a phosphate monoester + H2O = an alcohol + phosphate</text>
        <dbReference type="Rhea" id="RHEA:15017"/>
        <dbReference type="ChEBI" id="CHEBI:15377"/>
        <dbReference type="ChEBI" id="CHEBI:30879"/>
        <dbReference type="ChEBI" id="CHEBI:43474"/>
        <dbReference type="ChEBI" id="CHEBI:67140"/>
        <dbReference type="EC" id="3.1.3.2"/>
    </reaction>
</comment>
<evidence type="ECO:0000259" key="9">
    <source>
        <dbReference type="Pfam" id="PF14008"/>
    </source>
</evidence>
<dbReference type="InterPro" id="IPR029052">
    <property type="entry name" value="Metallo-depent_PP-like"/>
</dbReference>
<comment type="subcellular location">
    <subcellularLocation>
        <location evidence="1">Secreted</location>
    </subcellularLocation>
</comment>
<dbReference type="InterPro" id="IPR004843">
    <property type="entry name" value="Calcineurin-like_PHP"/>
</dbReference>
<feature type="domain" description="Calcineurin-like phosphoesterase" evidence="8">
    <location>
        <begin position="294"/>
        <end position="508"/>
    </location>
</feature>
<keyword evidence="4" id="KW-0964">Secreted</keyword>
<reference evidence="12 13" key="1">
    <citation type="journal article" date="2011" name="Science">
        <title>The Selaginella genome identifies genetic changes associated with the evolution of vascular plants.</title>
        <authorList>
            <person name="Banks J.A."/>
            <person name="Nishiyama T."/>
            <person name="Hasebe M."/>
            <person name="Bowman J.L."/>
            <person name="Gribskov M."/>
            <person name="dePamphilis C."/>
            <person name="Albert V.A."/>
            <person name="Aono N."/>
            <person name="Aoyama T."/>
            <person name="Ambrose B.A."/>
            <person name="Ashton N.W."/>
            <person name="Axtell M.J."/>
            <person name="Barker E."/>
            <person name="Barker M.S."/>
            <person name="Bennetzen J.L."/>
            <person name="Bonawitz N.D."/>
            <person name="Chapple C."/>
            <person name="Cheng C."/>
            <person name="Correa L.G."/>
            <person name="Dacre M."/>
            <person name="DeBarry J."/>
            <person name="Dreyer I."/>
            <person name="Elias M."/>
            <person name="Engstrom E.M."/>
            <person name="Estelle M."/>
            <person name="Feng L."/>
            <person name="Finet C."/>
            <person name="Floyd S.K."/>
            <person name="Frommer W.B."/>
            <person name="Fujita T."/>
            <person name="Gramzow L."/>
            <person name="Gutensohn M."/>
            <person name="Harholt J."/>
            <person name="Hattori M."/>
            <person name="Heyl A."/>
            <person name="Hirai T."/>
            <person name="Hiwatashi Y."/>
            <person name="Ishikawa M."/>
            <person name="Iwata M."/>
            <person name="Karol K.G."/>
            <person name="Koehler B."/>
            <person name="Kolukisaoglu U."/>
            <person name="Kubo M."/>
            <person name="Kurata T."/>
            <person name="Lalonde S."/>
            <person name="Li K."/>
            <person name="Li Y."/>
            <person name="Litt A."/>
            <person name="Lyons E."/>
            <person name="Manning G."/>
            <person name="Maruyama T."/>
            <person name="Michael T.P."/>
            <person name="Mikami K."/>
            <person name="Miyazaki S."/>
            <person name="Morinaga S."/>
            <person name="Murata T."/>
            <person name="Mueller-Roeber B."/>
            <person name="Nelson D.R."/>
            <person name="Obara M."/>
            <person name="Oguri Y."/>
            <person name="Olmstead R.G."/>
            <person name="Onodera N."/>
            <person name="Petersen B.L."/>
            <person name="Pils B."/>
            <person name="Prigge M."/>
            <person name="Rensing S.A."/>
            <person name="Riano-Pachon D.M."/>
            <person name="Roberts A.W."/>
            <person name="Sato Y."/>
            <person name="Scheller H.V."/>
            <person name="Schulz B."/>
            <person name="Schulz C."/>
            <person name="Shakirov E.V."/>
            <person name="Shibagaki N."/>
            <person name="Shinohara N."/>
            <person name="Shippen D.E."/>
            <person name="Soerensen I."/>
            <person name="Sotooka R."/>
            <person name="Sugimoto N."/>
            <person name="Sugita M."/>
            <person name="Sumikawa N."/>
            <person name="Tanurdzic M."/>
            <person name="Theissen G."/>
            <person name="Ulvskov P."/>
            <person name="Wakazuki S."/>
            <person name="Weng J.K."/>
            <person name="Willats W.W."/>
            <person name="Wipf D."/>
            <person name="Wolf P.G."/>
            <person name="Yang L."/>
            <person name="Zimmer A.D."/>
            <person name="Zhu Q."/>
            <person name="Mitros T."/>
            <person name="Hellsten U."/>
            <person name="Loque D."/>
            <person name="Otillar R."/>
            <person name="Salamov A."/>
            <person name="Schmutz J."/>
            <person name="Shapiro H."/>
            <person name="Lindquist E."/>
            <person name="Lucas S."/>
            <person name="Rokhsar D."/>
            <person name="Grigoriev I.V."/>
        </authorList>
    </citation>
    <scope>NUCLEOTIDE SEQUENCE [LARGE SCALE GENOMIC DNA]</scope>
</reference>
<accession>D8RZB9</accession>
<feature type="signal peptide" evidence="7">
    <location>
        <begin position="1"/>
        <end position="20"/>
    </location>
</feature>
<evidence type="ECO:0000256" key="3">
    <source>
        <dbReference type="ARBA" id="ARBA00011738"/>
    </source>
</evidence>
<dbReference type="AlphaFoldDB" id="D8RZB9"/>
<evidence type="ECO:0000313" key="12">
    <source>
        <dbReference type="EMBL" id="EFJ22584.1"/>
    </source>
</evidence>
<keyword evidence="7" id="KW-0378">Hydrolase</keyword>
<dbReference type="InterPro" id="IPR040974">
    <property type="entry name" value="Fn3_PAP"/>
</dbReference>
<dbReference type="InterPro" id="IPR041792">
    <property type="entry name" value="MPP_PAP"/>
</dbReference>
<keyword evidence="13" id="KW-1185">Reference proteome</keyword>
<protein>
    <recommendedName>
        <fullName evidence="7">Purple acid phosphatase</fullName>
        <ecNumber evidence="7">3.1.3.2</ecNumber>
    </recommendedName>
</protein>
<dbReference type="OrthoDB" id="45007at2759"/>
<evidence type="ECO:0000256" key="6">
    <source>
        <dbReference type="ARBA" id="ARBA00023180"/>
    </source>
</evidence>
<evidence type="ECO:0000256" key="4">
    <source>
        <dbReference type="ARBA" id="ARBA00022525"/>
    </source>
</evidence>
<name>D8RZB9_SELML</name>
<feature type="domain" description="Purple acid phosphatase C-terminal" evidence="9">
    <location>
        <begin position="533"/>
        <end position="592"/>
    </location>
</feature>
<evidence type="ECO:0000256" key="7">
    <source>
        <dbReference type="RuleBase" id="RU361203"/>
    </source>
</evidence>
<dbReference type="CDD" id="cd00839">
    <property type="entry name" value="MPP_PAPs"/>
    <property type="match status" value="1"/>
</dbReference>
<evidence type="ECO:0000256" key="1">
    <source>
        <dbReference type="ARBA" id="ARBA00004613"/>
    </source>
</evidence>
<comment type="similarity">
    <text evidence="2 7">Belongs to the metallophosphoesterase superfamily. Purple acid phosphatase family.</text>
</comment>
<organism evidence="13">
    <name type="scientific">Selaginella moellendorffii</name>
    <name type="common">Spikemoss</name>
    <dbReference type="NCBI Taxonomy" id="88036"/>
    <lineage>
        <taxon>Eukaryota</taxon>
        <taxon>Viridiplantae</taxon>
        <taxon>Streptophyta</taxon>
        <taxon>Embryophyta</taxon>
        <taxon>Tracheophyta</taxon>
        <taxon>Lycopodiopsida</taxon>
        <taxon>Selaginellales</taxon>
        <taxon>Selaginellaceae</taxon>
        <taxon>Selaginella</taxon>
    </lineage>
</organism>
<feature type="chain" id="PRO_5005127311" description="Purple acid phosphatase" evidence="7">
    <location>
        <begin position="21"/>
        <end position="619"/>
    </location>
</feature>
<dbReference type="Gene3D" id="3.60.21.10">
    <property type="match status" value="1"/>
</dbReference>